<dbReference type="Gene3D" id="1.10.287.130">
    <property type="match status" value="1"/>
</dbReference>
<keyword evidence="8" id="KW-0808">Transferase</keyword>
<dbReference type="CDD" id="cd16922">
    <property type="entry name" value="HATPase_EvgS-ArcB-TorS-like"/>
    <property type="match status" value="1"/>
</dbReference>
<dbReference type="SUPFAM" id="SSF55874">
    <property type="entry name" value="ATPase domain of HSP90 chaperone/DNA topoisomerase II/histidine kinase"/>
    <property type="match status" value="1"/>
</dbReference>
<dbReference type="STRING" id="484498.SAMN05421686_103296"/>
<dbReference type="CDD" id="cd00082">
    <property type="entry name" value="HisKA"/>
    <property type="match status" value="1"/>
</dbReference>
<dbReference type="GO" id="GO:0000155">
    <property type="term" value="F:phosphorelay sensor kinase activity"/>
    <property type="evidence" value="ECO:0007669"/>
    <property type="project" value="InterPro"/>
</dbReference>
<sequence>MTETELTRSGSDLLPDEIPVLVVDDDQSVLDVTSLVLSRYRFEQRPVTVIQARSAAAAREILSARSDIAVVFLDVVMEEDDAGLKLVECIREELNNQKIRVILRTGQAGFAPEYRVVQNYDINDYLAKSESTQERLYVSLTTALRGYRDILLSEHFATLAMNAERERELASEALEEKSRFLAHLSHEVRNPLTGMVGIIELLGDADEAERTELLQGLEFTTQTLLAVVDDVLDVAKIEAGKFRLQEAAFNVRYWLEKTASTYEAILRQKDIRLTCEVSADIPVNLIGDQARLRQVLSNFLSNAARFTPAGGQVAVRLNGTQSGDKWALFVSVSDTGIGIAPDRLTSVFKPYVQETEATAEVYGGTGLGLSLCHDLASLMGGSVGVTSRQGKGSTFWLEVPLGIDSSLVMGSQDGPAYKVLVCEDDATNQRTLQVILEKKGLDVAVFDNGQELIDSEAWRVADAIIMDCHMPELGGMDTTRIIRAEGGGLPVLALTAGVSDAERQDCLEAGMDCVISKPVDYSMLYDQLVSLIIKGRHPVRIA</sequence>
<accession>A0A1N7L5D0</accession>
<dbReference type="CDD" id="cd00156">
    <property type="entry name" value="REC"/>
    <property type="match status" value="1"/>
</dbReference>
<feature type="domain" description="Response regulatory" evidence="7">
    <location>
        <begin position="19"/>
        <end position="143"/>
    </location>
</feature>
<dbReference type="Pfam" id="PF02518">
    <property type="entry name" value="HATPase_c"/>
    <property type="match status" value="1"/>
</dbReference>
<dbReference type="AlphaFoldDB" id="A0A1N7L5D0"/>
<dbReference type="EMBL" id="FTOH01000003">
    <property type="protein sequence ID" value="SIS69003.1"/>
    <property type="molecule type" value="Genomic_DNA"/>
</dbReference>
<organism evidence="8 9">
    <name type="scientific">Thalassolituus maritimus</name>
    <dbReference type="NCBI Taxonomy" id="484498"/>
    <lineage>
        <taxon>Bacteria</taxon>
        <taxon>Pseudomonadati</taxon>
        <taxon>Pseudomonadota</taxon>
        <taxon>Gammaproteobacteria</taxon>
        <taxon>Oceanospirillales</taxon>
        <taxon>Oceanospirillaceae</taxon>
        <taxon>Thalassolituus</taxon>
    </lineage>
</organism>
<dbReference type="InterPro" id="IPR036097">
    <property type="entry name" value="HisK_dim/P_sf"/>
</dbReference>
<feature type="modified residue" description="4-aspartylphosphate" evidence="5">
    <location>
        <position position="467"/>
    </location>
</feature>
<dbReference type="PANTHER" id="PTHR45339">
    <property type="entry name" value="HYBRID SIGNAL TRANSDUCTION HISTIDINE KINASE J"/>
    <property type="match status" value="1"/>
</dbReference>
<evidence type="ECO:0000313" key="9">
    <source>
        <dbReference type="Proteomes" id="UP000185639"/>
    </source>
</evidence>
<name>A0A1N7L5D0_9GAMM</name>
<feature type="domain" description="Histidine kinase" evidence="6">
    <location>
        <begin position="183"/>
        <end position="403"/>
    </location>
</feature>
<dbReference type="InterPro" id="IPR036890">
    <property type="entry name" value="HATPase_C_sf"/>
</dbReference>
<dbReference type="SMART" id="SM00388">
    <property type="entry name" value="HisKA"/>
    <property type="match status" value="1"/>
</dbReference>
<dbReference type="InterPro" id="IPR003594">
    <property type="entry name" value="HATPase_dom"/>
</dbReference>
<dbReference type="Pfam" id="PF00072">
    <property type="entry name" value="Response_reg"/>
    <property type="match status" value="2"/>
</dbReference>
<evidence type="ECO:0000256" key="1">
    <source>
        <dbReference type="ARBA" id="ARBA00000085"/>
    </source>
</evidence>
<evidence type="ECO:0000256" key="2">
    <source>
        <dbReference type="ARBA" id="ARBA00012438"/>
    </source>
</evidence>
<dbReference type="SUPFAM" id="SSF52172">
    <property type="entry name" value="CheY-like"/>
    <property type="match status" value="2"/>
</dbReference>
<evidence type="ECO:0000256" key="5">
    <source>
        <dbReference type="PROSITE-ProRule" id="PRU00169"/>
    </source>
</evidence>
<gene>
    <name evidence="8" type="ORF">SAMN05421686_103296</name>
</gene>
<evidence type="ECO:0000259" key="7">
    <source>
        <dbReference type="PROSITE" id="PS50110"/>
    </source>
</evidence>
<dbReference type="InterPro" id="IPR001789">
    <property type="entry name" value="Sig_transdc_resp-reg_receiver"/>
</dbReference>
<feature type="modified residue" description="4-aspartylphosphate" evidence="5">
    <location>
        <position position="74"/>
    </location>
</feature>
<dbReference type="OrthoDB" id="9787688at2"/>
<proteinExistence type="predicted"/>
<evidence type="ECO:0000313" key="8">
    <source>
        <dbReference type="EMBL" id="SIS69003.1"/>
    </source>
</evidence>
<dbReference type="InterPro" id="IPR005467">
    <property type="entry name" value="His_kinase_dom"/>
</dbReference>
<dbReference type="Gene3D" id="3.40.50.2300">
    <property type="match status" value="2"/>
</dbReference>
<feature type="domain" description="Response regulatory" evidence="7">
    <location>
        <begin position="418"/>
        <end position="532"/>
    </location>
</feature>
<dbReference type="InterPro" id="IPR003661">
    <property type="entry name" value="HisK_dim/P_dom"/>
</dbReference>
<dbReference type="CDD" id="cd17546">
    <property type="entry name" value="REC_hyHK_CKI1_RcsC-like"/>
    <property type="match status" value="1"/>
</dbReference>
<dbReference type="Pfam" id="PF00512">
    <property type="entry name" value="HisKA"/>
    <property type="match status" value="1"/>
</dbReference>
<reference evidence="9" key="1">
    <citation type="submission" date="2017-01" db="EMBL/GenBank/DDBJ databases">
        <authorList>
            <person name="Varghese N."/>
            <person name="Submissions S."/>
        </authorList>
    </citation>
    <scope>NUCLEOTIDE SEQUENCE [LARGE SCALE GENOMIC DNA]</scope>
    <source>
        <strain evidence="9">DSM 24913</strain>
    </source>
</reference>
<dbReference type="PANTHER" id="PTHR45339:SF5">
    <property type="entry name" value="HISTIDINE KINASE"/>
    <property type="match status" value="1"/>
</dbReference>
<dbReference type="InterPro" id="IPR004358">
    <property type="entry name" value="Sig_transdc_His_kin-like_C"/>
</dbReference>
<dbReference type="PROSITE" id="PS50110">
    <property type="entry name" value="RESPONSE_REGULATORY"/>
    <property type="match status" value="2"/>
</dbReference>
<keyword evidence="4" id="KW-0902">Two-component regulatory system</keyword>
<dbReference type="RefSeq" id="WP_076514800.1">
    <property type="nucleotide sequence ID" value="NZ_FTOH01000003.1"/>
</dbReference>
<keyword evidence="8" id="KW-0418">Kinase</keyword>
<dbReference type="Proteomes" id="UP000185639">
    <property type="component" value="Unassembled WGS sequence"/>
</dbReference>
<dbReference type="PROSITE" id="PS50109">
    <property type="entry name" value="HIS_KIN"/>
    <property type="match status" value="1"/>
</dbReference>
<dbReference type="SUPFAM" id="SSF47384">
    <property type="entry name" value="Homodimeric domain of signal transducing histidine kinase"/>
    <property type="match status" value="1"/>
</dbReference>
<protein>
    <recommendedName>
        <fullName evidence="2">histidine kinase</fullName>
        <ecNumber evidence="2">2.7.13.3</ecNumber>
    </recommendedName>
</protein>
<keyword evidence="3 5" id="KW-0597">Phosphoprotein</keyword>
<dbReference type="SMART" id="SM00387">
    <property type="entry name" value="HATPase_c"/>
    <property type="match status" value="1"/>
</dbReference>
<evidence type="ECO:0000256" key="3">
    <source>
        <dbReference type="ARBA" id="ARBA00022553"/>
    </source>
</evidence>
<dbReference type="Gene3D" id="3.30.565.10">
    <property type="entry name" value="Histidine kinase-like ATPase, C-terminal domain"/>
    <property type="match status" value="1"/>
</dbReference>
<dbReference type="EC" id="2.7.13.3" evidence="2"/>
<dbReference type="FunFam" id="3.30.565.10:FF:000010">
    <property type="entry name" value="Sensor histidine kinase RcsC"/>
    <property type="match status" value="1"/>
</dbReference>
<evidence type="ECO:0000259" key="6">
    <source>
        <dbReference type="PROSITE" id="PS50109"/>
    </source>
</evidence>
<comment type="catalytic activity">
    <reaction evidence="1">
        <text>ATP + protein L-histidine = ADP + protein N-phospho-L-histidine.</text>
        <dbReference type="EC" id="2.7.13.3"/>
    </reaction>
</comment>
<keyword evidence="9" id="KW-1185">Reference proteome</keyword>
<dbReference type="InterPro" id="IPR011006">
    <property type="entry name" value="CheY-like_superfamily"/>
</dbReference>
<dbReference type="PRINTS" id="PR00344">
    <property type="entry name" value="BCTRLSENSOR"/>
</dbReference>
<dbReference type="SMART" id="SM00448">
    <property type="entry name" value="REC"/>
    <property type="match status" value="2"/>
</dbReference>
<evidence type="ECO:0000256" key="4">
    <source>
        <dbReference type="ARBA" id="ARBA00023012"/>
    </source>
</evidence>